<name>A0A383EKY3_9ZZZZ</name>
<dbReference type="PANTHER" id="PTHR43767">
    <property type="entry name" value="LONG-CHAIN-FATTY-ACID--COA LIGASE"/>
    <property type="match status" value="1"/>
</dbReference>
<accession>A0A383EKY3</accession>
<dbReference type="InterPro" id="IPR042099">
    <property type="entry name" value="ANL_N_sf"/>
</dbReference>
<gene>
    <name evidence="2" type="ORF">METZ01_LOCUS509789</name>
</gene>
<protein>
    <recommendedName>
        <fullName evidence="1">AMP-dependent synthetase/ligase domain-containing protein</fullName>
    </recommendedName>
</protein>
<feature type="non-terminal residue" evidence="2">
    <location>
        <position position="92"/>
    </location>
</feature>
<evidence type="ECO:0000313" key="2">
    <source>
        <dbReference type="EMBL" id="SVE56935.1"/>
    </source>
</evidence>
<feature type="domain" description="AMP-dependent synthetase/ligase" evidence="1">
    <location>
        <begin position="28"/>
        <end position="92"/>
    </location>
</feature>
<dbReference type="InterPro" id="IPR000873">
    <property type="entry name" value="AMP-dep_synth/lig_dom"/>
</dbReference>
<sequence>MAKIWLSFYDEQVPHTLQYSDQTLYQSLQEAVRKNPDGIATIFVGAKIRYRELGRLVDRFANALADLGVQKGGRVALILPNSPAYPIAHFAV</sequence>
<dbReference type="InterPro" id="IPR050237">
    <property type="entry name" value="ATP-dep_AMP-bd_enzyme"/>
</dbReference>
<dbReference type="PANTHER" id="PTHR43767:SF1">
    <property type="entry name" value="NONRIBOSOMAL PEPTIDE SYNTHASE PES1 (EUROFUNG)-RELATED"/>
    <property type="match status" value="1"/>
</dbReference>
<dbReference type="SUPFAM" id="SSF56801">
    <property type="entry name" value="Acetyl-CoA synthetase-like"/>
    <property type="match status" value="1"/>
</dbReference>
<dbReference type="AlphaFoldDB" id="A0A383EKY3"/>
<organism evidence="2">
    <name type="scientific">marine metagenome</name>
    <dbReference type="NCBI Taxonomy" id="408172"/>
    <lineage>
        <taxon>unclassified sequences</taxon>
        <taxon>metagenomes</taxon>
        <taxon>ecological metagenomes</taxon>
    </lineage>
</organism>
<dbReference type="Pfam" id="PF00501">
    <property type="entry name" value="AMP-binding"/>
    <property type="match status" value="1"/>
</dbReference>
<reference evidence="2" key="1">
    <citation type="submission" date="2018-05" db="EMBL/GenBank/DDBJ databases">
        <authorList>
            <person name="Lanie J.A."/>
            <person name="Ng W.-L."/>
            <person name="Kazmierczak K.M."/>
            <person name="Andrzejewski T.M."/>
            <person name="Davidsen T.M."/>
            <person name="Wayne K.J."/>
            <person name="Tettelin H."/>
            <person name="Glass J.I."/>
            <person name="Rusch D."/>
            <person name="Podicherti R."/>
            <person name="Tsui H.-C.T."/>
            <person name="Winkler M.E."/>
        </authorList>
    </citation>
    <scope>NUCLEOTIDE SEQUENCE</scope>
</reference>
<evidence type="ECO:0000259" key="1">
    <source>
        <dbReference type="Pfam" id="PF00501"/>
    </source>
</evidence>
<dbReference type="EMBL" id="UINC01226448">
    <property type="protein sequence ID" value="SVE56935.1"/>
    <property type="molecule type" value="Genomic_DNA"/>
</dbReference>
<dbReference type="Gene3D" id="3.40.50.12780">
    <property type="entry name" value="N-terminal domain of ligase-like"/>
    <property type="match status" value="1"/>
</dbReference>
<proteinExistence type="predicted"/>